<name>A0AAV4U0X3_CAEEX</name>
<organism evidence="1 2">
    <name type="scientific">Caerostris extrusa</name>
    <name type="common">Bark spider</name>
    <name type="synonym">Caerostris bankana</name>
    <dbReference type="NCBI Taxonomy" id="172846"/>
    <lineage>
        <taxon>Eukaryota</taxon>
        <taxon>Metazoa</taxon>
        <taxon>Ecdysozoa</taxon>
        <taxon>Arthropoda</taxon>
        <taxon>Chelicerata</taxon>
        <taxon>Arachnida</taxon>
        <taxon>Araneae</taxon>
        <taxon>Araneomorphae</taxon>
        <taxon>Entelegynae</taxon>
        <taxon>Araneoidea</taxon>
        <taxon>Araneidae</taxon>
        <taxon>Caerostris</taxon>
    </lineage>
</organism>
<dbReference type="EMBL" id="BPLR01012099">
    <property type="protein sequence ID" value="GIY51391.1"/>
    <property type="molecule type" value="Genomic_DNA"/>
</dbReference>
<protein>
    <submittedName>
        <fullName evidence="1">Uncharacterized protein</fullName>
    </submittedName>
</protein>
<keyword evidence="2" id="KW-1185">Reference proteome</keyword>
<evidence type="ECO:0000313" key="1">
    <source>
        <dbReference type="EMBL" id="GIY51391.1"/>
    </source>
</evidence>
<gene>
    <name evidence="1" type="ORF">CEXT_751111</name>
</gene>
<evidence type="ECO:0000313" key="2">
    <source>
        <dbReference type="Proteomes" id="UP001054945"/>
    </source>
</evidence>
<accession>A0AAV4U0X3</accession>
<reference evidence="1 2" key="1">
    <citation type="submission" date="2021-06" db="EMBL/GenBank/DDBJ databases">
        <title>Caerostris extrusa draft genome.</title>
        <authorList>
            <person name="Kono N."/>
            <person name="Arakawa K."/>
        </authorList>
    </citation>
    <scope>NUCLEOTIDE SEQUENCE [LARGE SCALE GENOMIC DNA]</scope>
</reference>
<dbReference type="Proteomes" id="UP001054945">
    <property type="component" value="Unassembled WGS sequence"/>
</dbReference>
<sequence length="116" mass="13405">MHQLSESRLTLINYCKHRDAILPFLSSKEIQVWGKSSDRQFNGRRSSEDGTYHLNYSLFEAHDRLFQGKASDNSSPCLIRCLMRSESNGISEMGREFSFFLAELRTRNPLLDESVV</sequence>
<dbReference type="AlphaFoldDB" id="A0AAV4U0X3"/>
<proteinExistence type="predicted"/>
<comment type="caution">
    <text evidence="1">The sequence shown here is derived from an EMBL/GenBank/DDBJ whole genome shotgun (WGS) entry which is preliminary data.</text>
</comment>